<dbReference type="InterPro" id="IPR024992">
    <property type="entry name" value="DUF3891"/>
</dbReference>
<dbReference type="AlphaFoldDB" id="A0A7G5GRS5"/>
<organism evidence="1 2">
    <name type="scientific">Spirosoma foliorum</name>
    <dbReference type="NCBI Taxonomy" id="2710596"/>
    <lineage>
        <taxon>Bacteria</taxon>
        <taxon>Pseudomonadati</taxon>
        <taxon>Bacteroidota</taxon>
        <taxon>Cytophagia</taxon>
        <taxon>Cytophagales</taxon>
        <taxon>Cytophagaceae</taxon>
        <taxon>Spirosoma</taxon>
    </lineage>
</organism>
<dbReference type="RefSeq" id="WP_182458849.1">
    <property type="nucleotide sequence ID" value="NZ_CP059732.1"/>
</dbReference>
<keyword evidence="2" id="KW-1185">Reference proteome</keyword>
<evidence type="ECO:0000313" key="2">
    <source>
        <dbReference type="Proteomes" id="UP000515369"/>
    </source>
</evidence>
<reference evidence="1 2" key="1">
    <citation type="submission" date="2020-07" db="EMBL/GenBank/DDBJ databases">
        <title>Spirosoma foliorum sp. nov., isolated from the leaves on the Nejang mountain Korea, Republic of.</title>
        <authorList>
            <person name="Ho H."/>
            <person name="Lee Y.-J."/>
            <person name="Nurcahyanto D.-A."/>
            <person name="Kim S.-G."/>
        </authorList>
    </citation>
    <scope>NUCLEOTIDE SEQUENCE [LARGE SCALE GENOMIC DNA]</scope>
    <source>
        <strain evidence="1 2">PL0136</strain>
    </source>
</reference>
<evidence type="ECO:0000313" key="1">
    <source>
        <dbReference type="EMBL" id="QMW01567.1"/>
    </source>
</evidence>
<proteinExistence type="predicted"/>
<name>A0A7G5GRS5_9BACT</name>
<dbReference type="Proteomes" id="UP000515369">
    <property type="component" value="Chromosome"/>
</dbReference>
<dbReference type="KEGG" id="sfol:H3H32_26965"/>
<protein>
    <submittedName>
        <fullName evidence="1">DUF3891 family protein</fullName>
    </submittedName>
</protein>
<dbReference type="EMBL" id="CP059732">
    <property type="protein sequence ID" value="QMW01567.1"/>
    <property type="molecule type" value="Genomic_DNA"/>
</dbReference>
<sequence>MISTQTESGWQLIHQPAHGLLALQLALAWKVDKRPARWAETLLAVAEHDDGQVAWEKRNHLTAAGAPLHFQLVDFSLKQCQNLLQIGLQKSRWNALLVSMHISFLYEPKRGTTKKLDAFLDQQRTNQAQWRKQTKATEAEADYAYKFLQWCDALSLVLCLQQIPPEERRLEVSKGPDGVAYYLHQRTDDSLTLEPWPYELSTFEVHVETVELDQLIFKSDHQLYNAIQESPVVVHRWTFRR</sequence>
<accession>A0A7G5GRS5</accession>
<gene>
    <name evidence="1" type="ORF">H3H32_26965</name>
</gene>
<dbReference type="Pfam" id="PF13030">
    <property type="entry name" value="DUF3891"/>
    <property type="match status" value="1"/>
</dbReference>